<proteinExistence type="predicted"/>
<reference evidence="1" key="1">
    <citation type="journal article" date="2011" name="PLoS ONE">
        <title>Ralstonia syzygii, the Blood Disease Bacterium and some Asian R. solanacearum strains form a single genomic species despite divergent lifestyles.</title>
        <authorList>
            <person name="Remenant B."/>
            <person name="de Cambiaire J.C."/>
            <person name="Cellier G."/>
            <person name="Jacobs J.M."/>
            <person name="Mangenot S."/>
            <person name="Barbe V."/>
            <person name="Lajus A."/>
            <person name="Vallenet D."/>
            <person name="Medigue C."/>
            <person name="Fegan M."/>
            <person name="Allen C."/>
            <person name="Prior P."/>
        </authorList>
    </citation>
    <scope>NUCLEOTIDE SEQUENCE</scope>
    <source>
        <strain evidence="1">R24</strain>
    </source>
</reference>
<dbReference type="RefSeq" id="WP_197333824.1">
    <property type="nucleotide sequence ID" value="NZ_CP115945.1"/>
</dbReference>
<organism evidence="1">
    <name type="scientific">Ralstonia syzygii R24</name>
    <dbReference type="NCBI Taxonomy" id="907261"/>
    <lineage>
        <taxon>Bacteria</taxon>
        <taxon>Pseudomonadati</taxon>
        <taxon>Pseudomonadota</taxon>
        <taxon>Betaproteobacteria</taxon>
        <taxon>Burkholderiales</taxon>
        <taxon>Burkholderiaceae</taxon>
        <taxon>Ralstonia</taxon>
        <taxon>Ralstonia solanacearum species complex</taxon>
    </lineage>
</organism>
<accession>G3A9U1</accession>
<protein>
    <submittedName>
        <fullName evidence="1">Uncharacterized protein</fullName>
    </submittedName>
</protein>
<dbReference type="AlphaFoldDB" id="G3A9U1"/>
<reference evidence="1" key="2">
    <citation type="submission" date="2011-04" db="EMBL/GenBank/DDBJ databases">
        <authorList>
            <person name="Genoscope - CEA"/>
        </authorList>
    </citation>
    <scope>NUCLEOTIDE SEQUENCE</scope>
    <source>
        <strain evidence="1">R24</strain>
    </source>
</reference>
<evidence type="ECO:0000313" key="1">
    <source>
        <dbReference type="EMBL" id="CCA88062.1"/>
    </source>
</evidence>
<sequence length="85" mass="9542">MPIRNALAKGIDPETGEILSDRSPFNQVTVIRALQPAPEKPTSKDWPRNAGQAWSEEEDQQLLNEGWPGFVKFPPRLAWGLFADL</sequence>
<gene>
    <name evidence="1" type="ORF">RALSY_mp10601</name>
</gene>
<name>G3A9U1_9RALS</name>
<dbReference type="EMBL" id="FR854090">
    <property type="protein sequence ID" value="CCA88062.1"/>
    <property type="molecule type" value="Genomic_DNA"/>
</dbReference>